<dbReference type="PANTHER" id="PTHR43776">
    <property type="entry name" value="TRANSPORT ATP-BINDING PROTEIN"/>
    <property type="match status" value="1"/>
</dbReference>
<evidence type="ECO:0000313" key="5">
    <source>
        <dbReference type="EMBL" id="SVA13301.1"/>
    </source>
</evidence>
<dbReference type="GO" id="GO:0016887">
    <property type="term" value="F:ATP hydrolysis activity"/>
    <property type="evidence" value="ECO:0007669"/>
    <property type="project" value="InterPro"/>
</dbReference>
<dbReference type="InterPro" id="IPR003593">
    <property type="entry name" value="AAA+_ATPase"/>
</dbReference>
<dbReference type="AlphaFoldDB" id="A0A381TCR9"/>
<dbReference type="PANTHER" id="PTHR43776:SF8">
    <property type="entry name" value="ABC TRANSPORTER, ATP-BINDING PROTEIN"/>
    <property type="match status" value="1"/>
</dbReference>
<evidence type="ECO:0000256" key="1">
    <source>
        <dbReference type="ARBA" id="ARBA00022448"/>
    </source>
</evidence>
<dbReference type="InterPro" id="IPR017871">
    <property type="entry name" value="ABC_transporter-like_CS"/>
</dbReference>
<dbReference type="InterPro" id="IPR003439">
    <property type="entry name" value="ABC_transporter-like_ATP-bd"/>
</dbReference>
<organism evidence="5">
    <name type="scientific">marine metagenome</name>
    <dbReference type="NCBI Taxonomy" id="408172"/>
    <lineage>
        <taxon>unclassified sequences</taxon>
        <taxon>metagenomes</taxon>
        <taxon>ecological metagenomes</taxon>
    </lineage>
</organism>
<keyword evidence="2" id="KW-0547">Nucleotide-binding</keyword>
<gene>
    <name evidence="5" type="ORF">METZ01_LOCUS66155</name>
</gene>
<evidence type="ECO:0000256" key="3">
    <source>
        <dbReference type="ARBA" id="ARBA00022840"/>
    </source>
</evidence>
<dbReference type="PROSITE" id="PS00211">
    <property type="entry name" value="ABC_TRANSPORTER_1"/>
    <property type="match status" value="1"/>
</dbReference>
<dbReference type="CDD" id="cd03257">
    <property type="entry name" value="ABC_NikE_OppD_transporters"/>
    <property type="match status" value="2"/>
</dbReference>
<dbReference type="SUPFAM" id="SSF52540">
    <property type="entry name" value="P-loop containing nucleoside triphosphate hydrolases"/>
    <property type="match status" value="2"/>
</dbReference>
<dbReference type="PROSITE" id="PS50893">
    <property type="entry name" value="ABC_TRANSPORTER_2"/>
    <property type="match status" value="2"/>
</dbReference>
<dbReference type="SMART" id="SM00382">
    <property type="entry name" value="AAA"/>
    <property type="match status" value="2"/>
</dbReference>
<keyword evidence="1" id="KW-0813">Transport</keyword>
<dbReference type="GO" id="GO:0015833">
    <property type="term" value="P:peptide transport"/>
    <property type="evidence" value="ECO:0007669"/>
    <property type="project" value="InterPro"/>
</dbReference>
<evidence type="ECO:0000259" key="4">
    <source>
        <dbReference type="PROSITE" id="PS50893"/>
    </source>
</evidence>
<dbReference type="NCBIfam" id="NF008453">
    <property type="entry name" value="PRK11308.1"/>
    <property type="match status" value="2"/>
</dbReference>
<evidence type="ECO:0000256" key="2">
    <source>
        <dbReference type="ARBA" id="ARBA00022741"/>
    </source>
</evidence>
<dbReference type="InterPro" id="IPR013563">
    <property type="entry name" value="Oligopep_ABC_C"/>
</dbReference>
<feature type="non-terminal residue" evidence="5">
    <location>
        <position position="552"/>
    </location>
</feature>
<dbReference type="GO" id="GO:0005524">
    <property type="term" value="F:ATP binding"/>
    <property type="evidence" value="ECO:0007669"/>
    <property type="project" value="UniProtKB-KW"/>
</dbReference>
<dbReference type="InterPro" id="IPR027417">
    <property type="entry name" value="P-loop_NTPase"/>
</dbReference>
<dbReference type="Pfam" id="PF08352">
    <property type="entry name" value="oligo_HPY"/>
    <property type="match status" value="2"/>
</dbReference>
<proteinExistence type="predicted"/>
<dbReference type="EMBL" id="UINC01004299">
    <property type="protein sequence ID" value="SVA13301.1"/>
    <property type="molecule type" value="Genomic_DNA"/>
</dbReference>
<reference evidence="5" key="1">
    <citation type="submission" date="2018-05" db="EMBL/GenBank/DDBJ databases">
        <authorList>
            <person name="Lanie J.A."/>
            <person name="Ng W.-L."/>
            <person name="Kazmierczak K.M."/>
            <person name="Andrzejewski T.M."/>
            <person name="Davidsen T.M."/>
            <person name="Wayne K.J."/>
            <person name="Tettelin H."/>
            <person name="Glass J.I."/>
            <person name="Rusch D."/>
            <person name="Podicherti R."/>
            <person name="Tsui H.-C.T."/>
            <person name="Winkler M.E."/>
        </authorList>
    </citation>
    <scope>NUCLEOTIDE SEQUENCE</scope>
</reference>
<feature type="domain" description="ABC transporter" evidence="4">
    <location>
        <begin position="296"/>
        <end position="546"/>
    </location>
</feature>
<protein>
    <recommendedName>
        <fullName evidence="4">ABC transporter domain-containing protein</fullName>
    </recommendedName>
</protein>
<keyword evidence="3" id="KW-0067">ATP-binding</keyword>
<dbReference type="Gene3D" id="3.40.50.300">
    <property type="entry name" value="P-loop containing nucleotide triphosphate hydrolases"/>
    <property type="match status" value="2"/>
</dbReference>
<name>A0A381TCR9_9ZZZZ</name>
<accession>A0A381TCR9</accession>
<dbReference type="InterPro" id="IPR050319">
    <property type="entry name" value="ABC_transp_ATP-bind"/>
</dbReference>
<dbReference type="NCBIfam" id="NF007739">
    <property type="entry name" value="PRK10419.1"/>
    <property type="match status" value="2"/>
</dbReference>
<dbReference type="GO" id="GO:0055085">
    <property type="term" value="P:transmembrane transport"/>
    <property type="evidence" value="ECO:0007669"/>
    <property type="project" value="UniProtKB-ARBA"/>
</dbReference>
<feature type="domain" description="ABC transporter" evidence="4">
    <location>
        <begin position="3"/>
        <end position="250"/>
    </location>
</feature>
<sequence>MTVTYPNERLQGKNELKVLDQISIKLNIGQIIGIVGESGAGKSTIGKAILGLLDPPAKILNGEIKLLGNSIIGLSETQYESFRGKQIGYIYQNPMTALNPVLTIGEQVIEAIVANTNMRGKVAYDYAVELLERADVSFAKERLQKYPHQLSGGLCQRIVFAIAIAAKPKLIIADEPTTALDVTVQQSVLQTLIKLSQQEQISIILITHDIGVVAEMCDYVYVIRKGRHIEQGTNVEVLQKSKQDYTKALMASVPLIEKKLHRFALPQQNRIEDISNALIYLNKKKEAENSINKSILEVRNLSKTFITSASLFKQKQSFIAVKNVSFTVRRGETVGIVGESGSGKTTIGKMILGLEDITDGSIIYREKDLKQIADGKERRAHCLSMQCIFQDPYSSLNPRMTAGENITYGLKVHRLVDINKANSLAQDLMALVGLQRHDVDKLPNAFSGGERQRIGIARALSYKPDFIFCDEPTSALDVSVQANFLNLLKDLQEKFSLTLLFVSHDLAVIRQMCDRVIVMKDGEALESDTNDNIFEKPKHPYTRTLLEAMPRF</sequence>
<dbReference type="Pfam" id="PF00005">
    <property type="entry name" value="ABC_tran"/>
    <property type="match status" value="2"/>
</dbReference>